<gene>
    <name evidence="1" type="ORF">EPIR_1363</name>
</gene>
<accession>V5Z626</accession>
<dbReference type="Proteomes" id="UP000018217">
    <property type="component" value="Unassembled WGS sequence"/>
</dbReference>
<reference evidence="1 2" key="1">
    <citation type="journal article" date="2013" name="Syst. Appl. Microbiol.">
        <title>Phylogenetic position and virulence apparatus of the pear flower necrosis pathogen Erwinia piriflorinigrans CFBP 5888T as assessed by comparative genomics.</title>
        <authorList>
            <person name="Smits T.H."/>
            <person name="Rezzonico F."/>
            <person name="Lopez M.M."/>
            <person name="Blom J."/>
            <person name="Goesmann A."/>
            <person name="Frey J.E."/>
            <person name="Duffy B."/>
        </authorList>
    </citation>
    <scope>NUCLEOTIDE SEQUENCE [LARGE SCALE GENOMIC DNA]</scope>
    <source>
        <strain evidence="2">CFBP5888</strain>
    </source>
</reference>
<keyword evidence="2" id="KW-1185">Reference proteome</keyword>
<name>V5Z626_9GAMM</name>
<sequence length="36" mass="4054">MALFGLIRVTLMRHKSFLLNDGLSIDNFFSNGINVV</sequence>
<organism evidence="1 2">
    <name type="scientific">Erwinia piriflorinigrans CFBP 5888</name>
    <dbReference type="NCBI Taxonomy" id="1161919"/>
    <lineage>
        <taxon>Bacteria</taxon>
        <taxon>Pseudomonadati</taxon>
        <taxon>Pseudomonadota</taxon>
        <taxon>Gammaproteobacteria</taxon>
        <taxon>Enterobacterales</taxon>
        <taxon>Erwiniaceae</taxon>
        <taxon>Erwinia</taxon>
    </lineage>
</organism>
<protein>
    <submittedName>
        <fullName evidence="1">Uncharacterized protein</fullName>
    </submittedName>
</protein>
<dbReference type="AlphaFoldDB" id="V5Z626"/>
<comment type="caution">
    <text evidence="1">The sequence shown here is derived from an EMBL/GenBank/DDBJ whole genome shotgun (WGS) entry which is preliminary data.</text>
</comment>
<proteinExistence type="predicted"/>
<evidence type="ECO:0000313" key="1">
    <source>
        <dbReference type="EMBL" id="CCG86728.1"/>
    </source>
</evidence>
<evidence type="ECO:0000313" key="2">
    <source>
        <dbReference type="Proteomes" id="UP000018217"/>
    </source>
</evidence>
<dbReference type="EMBL" id="CAHS01000014">
    <property type="protein sequence ID" value="CCG86728.1"/>
    <property type="molecule type" value="Genomic_DNA"/>
</dbReference>